<sequence>MSITARTHPLLRPWAELPDQFKIPNLEEPQALLDFLNDQGYAIVTKGELEAMLTLMRKSGLRESVEAPVESDPE</sequence>
<dbReference type="HOGENOM" id="CLU_2683628_0_0_5"/>
<dbReference type="OrthoDB" id="4228364at2"/>
<gene>
    <name evidence="1" type="ordered locus">Mnod_0937</name>
</gene>
<dbReference type="RefSeq" id="WP_015927653.1">
    <property type="nucleotide sequence ID" value="NC_011894.1"/>
</dbReference>
<name>B8IHR6_METNO</name>
<dbReference type="Proteomes" id="UP000008207">
    <property type="component" value="Chromosome"/>
</dbReference>
<evidence type="ECO:0000313" key="2">
    <source>
        <dbReference type="Proteomes" id="UP000008207"/>
    </source>
</evidence>
<dbReference type="KEGG" id="mno:Mnod_0937"/>
<accession>B8IHR6</accession>
<proteinExistence type="predicted"/>
<evidence type="ECO:0000313" key="1">
    <source>
        <dbReference type="EMBL" id="ACL55954.1"/>
    </source>
</evidence>
<keyword evidence="2" id="KW-1185">Reference proteome</keyword>
<reference evidence="1 2" key="1">
    <citation type="submission" date="2009-01" db="EMBL/GenBank/DDBJ databases">
        <title>Complete sequence of chromosome of Methylobacterium nodulans ORS 2060.</title>
        <authorList>
            <consortium name="US DOE Joint Genome Institute"/>
            <person name="Lucas S."/>
            <person name="Copeland A."/>
            <person name="Lapidus A."/>
            <person name="Glavina del Rio T."/>
            <person name="Dalin E."/>
            <person name="Tice H."/>
            <person name="Bruce D."/>
            <person name="Goodwin L."/>
            <person name="Pitluck S."/>
            <person name="Sims D."/>
            <person name="Brettin T."/>
            <person name="Detter J.C."/>
            <person name="Han C."/>
            <person name="Larimer F."/>
            <person name="Land M."/>
            <person name="Hauser L."/>
            <person name="Kyrpides N."/>
            <person name="Ivanova N."/>
            <person name="Marx C.J."/>
            <person name="Richardson P."/>
        </authorList>
    </citation>
    <scope>NUCLEOTIDE SEQUENCE [LARGE SCALE GENOMIC DNA]</scope>
    <source>
        <strain evidence="2">LMG 21967 / CNCM I-2342 / ORS 2060</strain>
    </source>
</reference>
<dbReference type="Gene3D" id="6.20.350.10">
    <property type="match status" value="1"/>
</dbReference>
<protein>
    <submittedName>
        <fullName evidence="1">Uncharacterized protein</fullName>
    </submittedName>
</protein>
<dbReference type="AlphaFoldDB" id="B8IHR6"/>
<dbReference type="EMBL" id="CP001349">
    <property type="protein sequence ID" value="ACL55954.1"/>
    <property type="molecule type" value="Genomic_DNA"/>
</dbReference>
<organism evidence="1 2">
    <name type="scientific">Methylobacterium nodulans (strain LMG 21967 / CNCM I-2342 / ORS 2060)</name>
    <dbReference type="NCBI Taxonomy" id="460265"/>
    <lineage>
        <taxon>Bacteria</taxon>
        <taxon>Pseudomonadati</taxon>
        <taxon>Pseudomonadota</taxon>
        <taxon>Alphaproteobacteria</taxon>
        <taxon>Hyphomicrobiales</taxon>
        <taxon>Methylobacteriaceae</taxon>
        <taxon>Methylobacterium</taxon>
    </lineage>
</organism>